<keyword evidence="1" id="KW-1133">Transmembrane helix</keyword>
<dbReference type="Proteomes" id="UP000177395">
    <property type="component" value="Unassembled WGS sequence"/>
</dbReference>
<sequence>MRWVVWLLAGLLFGLVSVSQLFWWLVLPAFVLFIYAISKAASWREVIIGGLLVGTLKCLGGYSFIWAAYPMAWVSLGPISQFIFIFIYWLSTAAAMGLGVVVAAAAAFFVWGNHQKYFLLVFPVIWLLGEILGSFTASVILLGPGSYLNINIGHGYAGLALANISLFYPFASLGGVQGLTFVAAFIGTLTYFVWTHRNWSWLKKVFWSGYGIAALLVLYAVFPTAPVSEMGKKVIAIDTKFSTSLLNSSGGEKIKAREEVGAVLAAAKTAPTIILLPEDARLTDYLGGEEKALAFLDSKINSNTLIVDSMRVDEEDSATLRAVYYDLEDSAVYTTDKQFLTPQGEYISYPFIWALRLFGHDREIDHILQNQNYKPGKITDYQQFPADLPGFMFCFESSSVFGLSRLVDLRESPLVLHAVSHSRFNDPHILHFQLDSMIRAQAIYTKKSVVSANNMANSKFYGPDGRIVKGEVILSTEFFDLIEYNL</sequence>
<evidence type="ECO:0000256" key="1">
    <source>
        <dbReference type="SAM" id="Phobius"/>
    </source>
</evidence>
<dbReference type="GO" id="GO:0016410">
    <property type="term" value="F:N-acyltransferase activity"/>
    <property type="evidence" value="ECO:0007669"/>
    <property type="project" value="InterPro"/>
</dbReference>
<feature type="transmembrane region" description="Helical" evidence="1">
    <location>
        <begin position="205"/>
        <end position="222"/>
    </location>
</feature>
<gene>
    <name evidence="2" type="ORF">A2392_02375</name>
</gene>
<feature type="transmembrane region" description="Helical" evidence="1">
    <location>
        <begin position="117"/>
        <end position="142"/>
    </location>
</feature>
<dbReference type="AlphaFoldDB" id="A0A1F6FIB7"/>
<dbReference type="InterPro" id="IPR004563">
    <property type="entry name" value="Apolipo_AcylTrfase"/>
</dbReference>
<reference evidence="2 3" key="1">
    <citation type="journal article" date="2016" name="Nat. Commun.">
        <title>Thousands of microbial genomes shed light on interconnected biogeochemical processes in an aquifer system.</title>
        <authorList>
            <person name="Anantharaman K."/>
            <person name="Brown C.T."/>
            <person name="Hug L.A."/>
            <person name="Sharon I."/>
            <person name="Castelle C.J."/>
            <person name="Probst A.J."/>
            <person name="Thomas B.C."/>
            <person name="Singh A."/>
            <person name="Wilkins M.J."/>
            <person name="Karaoz U."/>
            <person name="Brodie E.L."/>
            <person name="Williams K.H."/>
            <person name="Hubbard S.S."/>
            <person name="Banfield J.F."/>
        </authorList>
    </citation>
    <scope>NUCLEOTIDE SEQUENCE [LARGE SCALE GENOMIC DNA]</scope>
</reference>
<proteinExistence type="predicted"/>
<dbReference type="EMBL" id="MFMS01000006">
    <property type="protein sequence ID" value="OGG85596.1"/>
    <property type="molecule type" value="Genomic_DNA"/>
</dbReference>
<dbReference type="PANTHER" id="PTHR38686">
    <property type="entry name" value="APOLIPOPROTEIN N-ACYLTRANSFERASE"/>
    <property type="match status" value="1"/>
</dbReference>
<feature type="transmembrane region" description="Helical" evidence="1">
    <location>
        <begin position="81"/>
        <end position="110"/>
    </location>
</feature>
<comment type="caution">
    <text evidence="2">The sequence shown here is derived from an EMBL/GenBank/DDBJ whole genome shotgun (WGS) entry which is preliminary data.</text>
</comment>
<evidence type="ECO:0000313" key="2">
    <source>
        <dbReference type="EMBL" id="OGG85596.1"/>
    </source>
</evidence>
<organism evidence="2 3">
    <name type="scientific">Candidatus Kaiserbacteria bacterium RIFOXYB1_FULL_46_14</name>
    <dbReference type="NCBI Taxonomy" id="1798531"/>
    <lineage>
        <taxon>Bacteria</taxon>
        <taxon>Candidatus Kaiseribacteriota</taxon>
    </lineage>
</organism>
<dbReference type="InterPro" id="IPR036526">
    <property type="entry name" value="C-N_Hydrolase_sf"/>
</dbReference>
<keyword evidence="1" id="KW-0472">Membrane</keyword>
<accession>A0A1F6FIB7</accession>
<keyword evidence="1" id="KW-0812">Transmembrane</keyword>
<protein>
    <recommendedName>
        <fullName evidence="4">Apolipoprotein N-acyltransferase</fullName>
    </recommendedName>
</protein>
<dbReference type="GO" id="GO:0042158">
    <property type="term" value="P:lipoprotein biosynthetic process"/>
    <property type="evidence" value="ECO:0007669"/>
    <property type="project" value="InterPro"/>
</dbReference>
<name>A0A1F6FIB7_9BACT</name>
<dbReference type="PANTHER" id="PTHR38686:SF1">
    <property type="entry name" value="APOLIPOPROTEIN N-ACYLTRANSFERASE"/>
    <property type="match status" value="1"/>
</dbReference>
<evidence type="ECO:0000313" key="3">
    <source>
        <dbReference type="Proteomes" id="UP000177395"/>
    </source>
</evidence>
<dbReference type="SUPFAM" id="SSF56317">
    <property type="entry name" value="Carbon-nitrogen hydrolase"/>
    <property type="match status" value="1"/>
</dbReference>
<dbReference type="GO" id="GO:0016020">
    <property type="term" value="C:membrane"/>
    <property type="evidence" value="ECO:0007669"/>
    <property type="project" value="InterPro"/>
</dbReference>
<dbReference type="STRING" id="1798531.A2392_02375"/>
<feature type="transmembrane region" description="Helical" evidence="1">
    <location>
        <begin position="6"/>
        <end position="34"/>
    </location>
</feature>
<evidence type="ECO:0008006" key="4">
    <source>
        <dbReference type="Google" id="ProtNLM"/>
    </source>
</evidence>
<feature type="transmembrane region" description="Helical" evidence="1">
    <location>
        <begin position="46"/>
        <end position="69"/>
    </location>
</feature>
<feature type="transmembrane region" description="Helical" evidence="1">
    <location>
        <begin position="166"/>
        <end position="193"/>
    </location>
</feature>